<dbReference type="Proteomes" id="UP001172756">
    <property type="component" value="Unassembled WGS sequence"/>
</dbReference>
<proteinExistence type="predicted"/>
<keyword evidence="1 4" id="KW-0378">Hydrolase</keyword>
<dbReference type="Pfam" id="PF01156">
    <property type="entry name" value="IU_nuc_hydro"/>
    <property type="match status" value="1"/>
</dbReference>
<dbReference type="InterPro" id="IPR036452">
    <property type="entry name" value="Ribo_hydro-like"/>
</dbReference>
<evidence type="ECO:0000259" key="3">
    <source>
        <dbReference type="Pfam" id="PF01156"/>
    </source>
</evidence>
<dbReference type="InterPro" id="IPR023186">
    <property type="entry name" value="IUNH"/>
</dbReference>
<dbReference type="AlphaFoldDB" id="A0AB35MHW6"/>
<reference evidence="4 5" key="1">
    <citation type="submission" date="2023-06" db="EMBL/GenBank/DDBJ databases">
        <title>SYSU T0a273.</title>
        <authorList>
            <person name="Gao L."/>
            <person name="Fang B.-Z."/>
            <person name="Li W.-J."/>
        </authorList>
    </citation>
    <scope>NUCLEOTIDE SEQUENCE [LARGE SCALE GENOMIC DNA]</scope>
    <source>
        <strain evidence="4 5">SYSU T0a273</strain>
    </source>
</reference>
<dbReference type="SUPFAM" id="SSF53590">
    <property type="entry name" value="Nucleoside hydrolase"/>
    <property type="match status" value="1"/>
</dbReference>
<dbReference type="Gene3D" id="3.90.245.10">
    <property type="entry name" value="Ribonucleoside hydrolase-like"/>
    <property type="match status" value="1"/>
</dbReference>
<dbReference type="GO" id="GO:0006152">
    <property type="term" value="P:purine nucleoside catabolic process"/>
    <property type="evidence" value="ECO:0007669"/>
    <property type="project" value="TreeGrafter"/>
</dbReference>
<comment type="caution">
    <text evidence="4">The sequence shown here is derived from an EMBL/GenBank/DDBJ whole genome shotgun (WGS) entry which is preliminary data.</text>
</comment>
<accession>A0AB35MHW6</accession>
<evidence type="ECO:0000313" key="4">
    <source>
        <dbReference type="EMBL" id="MDN4483316.1"/>
    </source>
</evidence>
<dbReference type="PANTHER" id="PTHR12304">
    <property type="entry name" value="INOSINE-URIDINE PREFERRING NUCLEOSIDE HYDROLASE"/>
    <property type="match status" value="1"/>
</dbReference>
<feature type="domain" description="Inosine/uridine-preferring nucleoside hydrolase" evidence="3">
    <location>
        <begin position="38"/>
        <end position="244"/>
    </location>
</feature>
<gene>
    <name evidence="4" type="ORF">QQ002_07170</name>
</gene>
<dbReference type="GO" id="GO:0008477">
    <property type="term" value="F:purine nucleosidase activity"/>
    <property type="evidence" value="ECO:0007669"/>
    <property type="project" value="TreeGrafter"/>
</dbReference>
<dbReference type="GO" id="GO:0005829">
    <property type="term" value="C:cytosol"/>
    <property type="evidence" value="ECO:0007669"/>
    <property type="project" value="TreeGrafter"/>
</dbReference>
<evidence type="ECO:0000256" key="1">
    <source>
        <dbReference type="ARBA" id="ARBA00022801"/>
    </source>
</evidence>
<protein>
    <submittedName>
        <fullName evidence="4">Nucleoside hydrolase</fullName>
    </submittedName>
</protein>
<dbReference type="EMBL" id="JAUHQB010000004">
    <property type="protein sequence ID" value="MDN4483316.1"/>
    <property type="molecule type" value="Genomic_DNA"/>
</dbReference>
<keyword evidence="2" id="KW-0326">Glycosidase</keyword>
<name>A0AB35MHW6_9MICO</name>
<dbReference type="InterPro" id="IPR001910">
    <property type="entry name" value="Inosine/uridine_hydrolase_dom"/>
</dbReference>
<dbReference type="RefSeq" id="WP_301160201.1">
    <property type="nucleotide sequence ID" value="NZ_JAUHQB010000004.1"/>
</dbReference>
<evidence type="ECO:0000313" key="5">
    <source>
        <dbReference type="Proteomes" id="UP001172756"/>
    </source>
</evidence>
<organism evidence="4 5">
    <name type="scientific">Demequina lignilytica</name>
    <dbReference type="NCBI Taxonomy" id="3051663"/>
    <lineage>
        <taxon>Bacteria</taxon>
        <taxon>Bacillati</taxon>
        <taxon>Actinomycetota</taxon>
        <taxon>Actinomycetes</taxon>
        <taxon>Micrococcales</taxon>
        <taxon>Demequinaceae</taxon>
        <taxon>Demequina</taxon>
    </lineage>
</organism>
<evidence type="ECO:0000256" key="2">
    <source>
        <dbReference type="ARBA" id="ARBA00023295"/>
    </source>
</evidence>
<dbReference type="PANTHER" id="PTHR12304:SF4">
    <property type="entry name" value="URIDINE NUCLEOSIDASE"/>
    <property type="match status" value="1"/>
</dbReference>
<sequence>MTRLPDPSAVHDVPADRRWALGAIPWIDADETAPRTRVIIDNDFMGDPDDLFQLVHHLLSPSVEIPLIVSSHLHVDEPWDPTTEQAVHGVLVVRDILARMGITGADDRVVAGAETAMPDPATPLDTPAARAIIAEALRDDPRPLYYCAGGGLTDLASALLLEPAIADRMTLVWIGGSEHPGIGLVAPGVPPAEYNLTIDVPAARAVFGDTAIPIWQVPRPAYRQAIVTAAELRTRVRPHGSVGAHLHAEIREVGRMLAGFGMNAGETYVMGDQPLVLLTALQTAFEPDPASSDYVTLPAPRIDAEGLYEPRPDGRPIRVYTAVDNRLTFADLESKLAELAAWQADR</sequence>